<evidence type="ECO:0000256" key="1">
    <source>
        <dbReference type="ARBA" id="ARBA00022448"/>
    </source>
</evidence>
<keyword evidence="1" id="KW-0813">Transport</keyword>
<reference evidence="7 8" key="1">
    <citation type="submission" date="2020-03" db="EMBL/GenBank/DDBJ databases">
        <title>Whole genome shotgun sequence of Phytohabitans suffuscus NBRC 105367.</title>
        <authorList>
            <person name="Komaki H."/>
            <person name="Tamura T."/>
        </authorList>
    </citation>
    <scope>NUCLEOTIDE SEQUENCE [LARGE SCALE GENOMIC DNA]</scope>
    <source>
        <strain evidence="7 8">NBRC 105367</strain>
    </source>
</reference>
<dbReference type="PROSITE" id="PS50893">
    <property type="entry name" value="ABC_TRANSPORTER_2"/>
    <property type="match status" value="1"/>
</dbReference>
<dbReference type="FunFam" id="3.40.50.300:FF:000425">
    <property type="entry name" value="Probable ABC transporter, ATP-binding subunit"/>
    <property type="match status" value="1"/>
</dbReference>
<feature type="compositionally biased region" description="Polar residues" evidence="5">
    <location>
        <begin position="260"/>
        <end position="273"/>
    </location>
</feature>
<proteinExistence type="predicted"/>
<dbReference type="AlphaFoldDB" id="A0A6F8YLF4"/>
<evidence type="ECO:0000256" key="4">
    <source>
        <dbReference type="ARBA" id="ARBA00066388"/>
    </source>
</evidence>
<dbReference type="SMART" id="SM00382">
    <property type="entry name" value="AAA"/>
    <property type="match status" value="1"/>
</dbReference>
<accession>A0A6F8YLF4</accession>
<dbReference type="GO" id="GO:0016887">
    <property type="term" value="F:ATP hydrolysis activity"/>
    <property type="evidence" value="ECO:0007669"/>
    <property type="project" value="InterPro"/>
</dbReference>
<keyword evidence="2" id="KW-0547">Nucleotide-binding</keyword>
<evidence type="ECO:0000256" key="5">
    <source>
        <dbReference type="SAM" id="MobiDB-lite"/>
    </source>
</evidence>
<evidence type="ECO:0000256" key="2">
    <source>
        <dbReference type="ARBA" id="ARBA00022741"/>
    </source>
</evidence>
<name>A0A6F8YLF4_9ACTN</name>
<keyword evidence="8" id="KW-1185">Reference proteome</keyword>
<evidence type="ECO:0000259" key="6">
    <source>
        <dbReference type="PROSITE" id="PS50893"/>
    </source>
</evidence>
<evidence type="ECO:0000313" key="7">
    <source>
        <dbReference type="EMBL" id="BCB86771.1"/>
    </source>
</evidence>
<reference evidence="7 8" key="2">
    <citation type="submission" date="2020-03" db="EMBL/GenBank/DDBJ databases">
        <authorList>
            <person name="Ichikawa N."/>
            <person name="Kimura A."/>
            <person name="Kitahashi Y."/>
            <person name="Uohara A."/>
        </authorList>
    </citation>
    <scope>NUCLEOTIDE SEQUENCE [LARGE SCALE GENOMIC DNA]</scope>
    <source>
        <strain evidence="7 8">NBRC 105367</strain>
    </source>
</reference>
<dbReference type="InterPro" id="IPR017871">
    <property type="entry name" value="ABC_transporter-like_CS"/>
</dbReference>
<dbReference type="RefSeq" id="WP_173158478.1">
    <property type="nucleotide sequence ID" value="NZ_AP022871.1"/>
</dbReference>
<protein>
    <recommendedName>
        <fullName evidence="4">ABC-type quaternary amine transporter</fullName>
        <ecNumber evidence="4">7.6.2.9</ecNumber>
    </recommendedName>
</protein>
<sequence length="273" mass="30207">MIRLAGVSQTFQARSGAVEALRNINLTVAEGEFIAIIGRSGCGKSTLLRLVAGLIKPSTGEVAVGGTQVVKPRKDIAMMFQRPALLPWRSVLDNVLLPVEMFGWKRSEHRERAEELLDMVGLAGFHRKQPHELSGGMQQRVALCRALIQRPKVMLMDEPFSALDALTREELSTELQRLHMDLGATTVFVTHSIDEAVLLADRVVVLSPRPGRLRRIVDVNIPRPRSLGHNAYLEEVARCSAELHELLLTPDGPPVAPQTHAVTPQAQRPRQRV</sequence>
<dbReference type="CDD" id="cd03293">
    <property type="entry name" value="ABC_NrtD_SsuB_transporters"/>
    <property type="match status" value="1"/>
</dbReference>
<dbReference type="InterPro" id="IPR027417">
    <property type="entry name" value="P-loop_NTPase"/>
</dbReference>
<dbReference type="Gene3D" id="3.40.50.300">
    <property type="entry name" value="P-loop containing nucleotide triphosphate hydrolases"/>
    <property type="match status" value="1"/>
</dbReference>
<dbReference type="EC" id="7.6.2.9" evidence="4"/>
<feature type="region of interest" description="Disordered" evidence="5">
    <location>
        <begin position="249"/>
        <end position="273"/>
    </location>
</feature>
<dbReference type="Proteomes" id="UP000503011">
    <property type="component" value="Chromosome"/>
</dbReference>
<feature type="domain" description="ABC transporter" evidence="6">
    <location>
        <begin position="2"/>
        <end position="233"/>
    </location>
</feature>
<dbReference type="SUPFAM" id="SSF52540">
    <property type="entry name" value="P-loop containing nucleoside triphosphate hydrolases"/>
    <property type="match status" value="1"/>
</dbReference>
<evidence type="ECO:0000256" key="3">
    <source>
        <dbReference type="ARBA" id="ARBA00022840"/>
    </source>
</evidence>
<dbReference type="PANTHER" id="PTHR42788">
    <property type="entry name" value="TAURINE IMPORT ATP-BINDING PROTEIN-RELATED"/>
    <property type="match status" value="1"/>
</dbReference>
<dbReference type="GO" id="GO:0015418">
    <property type="term" value="F:ABC-type quaternary ammonium compound transporting activity"/>
    <property type="evidence" value="ECO:0007669"/>
    <property type="project" value="UniProtKB-EC"/>
</dbReference>
<dbReference type="InterPro" id="IPR050166">
    <property type="entry name" value="ABC_transporter_ATP-bind"/>
</dbReference>
<dbReference type="InterPro" id="IPR003593">
    <property type="entry name" value="AAA+_ATPase"/>
</dbReference>
<dbReference type="GO" id="GO:0005524">
    <property type="term" value="F:ATP binding"/>
    <property type="evidence" value="ECO:0007669"/>
    <property type="project" value="UniProtKB-KW"/>
</dbReference>
<dbReference type="PANTHER" id="PTHR42788:SF13">
    <property type="entry name" value="ALIPHATIC SULFONATES IMPORT ATP-BINDING PROTEIN SSUB"/>
    <property type="match status" value="1"/>
</dbReference>
<dbReference type="InterPro" id="IPR003439">
    <property type="entry name" value="ABC_transporter-like_ATP-bd"/>
</dbReference>
<organism evidence="7 8">
    <name type="scientific">Phytohabitans suffuscus</name>
    <dbReference type="NCBI Taxonomy" id="624315"/>
    <lineage>
        <taxon>Bacteria</taxon>
        <taxon>Bacillati</taxon>
        <taxon>Actinomycetota</taxon>
        <taxon>Actinomycetes</taxon>
        <taxon>Micromonosporales</taxon>
        <taxon>Micromonosporaceae</taxon>
    </lineage>
</organism>
<dbReference type="Pfam" id="PF00005">
    <property type="entry name" value="ABC_tran"/>
    <property type="match status" value="1"/>
</dbReference>
<dbReference type="KEGG" id="psuu:Psuf_040840"/>
<evidence type="ECO:0000313" key="8">
    <source>
        <dbReference type="Proteomes" id="UP000503011"/>
    </source>
</evidence>
<dbReference type="PROSITE" id="PS00211">
    <property type="entry name" value="ABC_TRANSPORTER_1"/>
    <property type="match status" value="1"/>
</dbReference>
<keyword evidence="3 7" id="KW-0067">ATP-binding</keyword>
<gene>
    <name evidence="7" type="ORF">Psuf_040840</name>
</gene>
<dbReference type="EMBL" id="AP022871">
    <property type="protein sequence ID" value="BCB86771.1"/>
    <property type="molecule type" value="Genomic_DNA"/>
</dbReference>